<dbReference type="Pfam" id="PF03321">
    <property type="entry name" value="GH3"/>
    <property type="match status" value="1"/>
</dbReference>
<keyword evidence="6" id="KW-1185">Reference proteome</keyword>
<evidence type="ECO:0008006" key="7">
    <source>
        <dbReference type="Google" id="ProtNLM"/>
    </source>
</evidence>
<dbReference type="Pfam" id="PF23571">
    <property type="entry name" value="GH3_M"/>
    <property type="match status" value="1"/>
</dbReference>
<organism evidence="5 6">
    <name type="scientific">Hibiscus sabdariffa</name>
    <name type="common">roselle</name>
    <dbReference type="NCBI Taxonomy" id="183260"/>
    <lineage>
        <taxon>Eukaryota</taxon>
        <taxon>Viridiplantae</taxon>
        <taxon>Streptophyta</taxon>
        <taxon>Embryophyta</taxon>
        <taxon>Tracheophyta</taxon>
        <taxon>Spermatophyta</taxon>
        <taxon>Magnoliopsida</taxon>
        <taxon>eudicotyledons</taxon>
        <taxon>Gunneridae</taxon>
        <taxon>Pentapetalae</taxon>
        <taxon>rosids</taxon>
        <taxon>malvids</taxon>
        <taxon>Malvales</taxon>
        <taxon>Malvaceae</taxon>
        <taxon>Malvoideae</taxon>
        <taxon>Hibiscus</taxon>
    </lineage>
</organism>
<dbReference type="EMBL" id="JBBPBN010000043">
    <property type="protein sequence ID" value="KAK8997154.1"/>
    <property type="molecule type" value="Genomic_DNA"/>
</dbReference>
<dbReference type="Pfam" id="PF23572">
    <property type="entry name" value="GH3_C"/>
    <property type="match status" value="1"/>
</dbReference>
<comment type="similarity">
    <text evidence="1">Belongs to the IAA-amido conjugating enzyme family.</text>
</comment>
<dbReference type="InterPro" id="IPR055377">
    <property type="entry name" value="GH3_M"/>
</dbReference>
<dbReference type="PANTHER" id="PTHR31901">
    <property type="entry name" value="GH3 DOMAIN-CONTAINING PROTEIN"/>
    <property type="match status" value="1"/>
</dbReference>
<keyword evidence="2" id="KW-0436">Ligase</keyword>
<reference evidence="5 6" key="1">
    <citation type="journal article" date="2024" name="G3 (Bethesda)">
        <title>Genome assembly of Hibiscus sabdariffa L. provides insights into metabolisms of medicinal natural products.</title>
        <authorList>
            <person name="Kim T."/>
        </authorList>
    </citation>
    <scope>NUCLEOTIDE SEQUENCE [LARGE SCALE GENOMIC DNA]</scope>
    <source>
        <strain evidence="5">TK-2024</strain>
        <tissue evidence="5">Old leaves</tissue>
    </source>
</reference>
<feature type="domain" description="GH3 C-terminal" evidence="4">
    <location>
        <begin position="435"/>
        <end position="556"/>
    </location>
</feature>
<dbReference type="Proteomes" id="UP001396334">
    <property type="component" value="Unassembled WGS sequence"/>
</dbReference>
<name>A0ABR2Q915_9ROSI</name>
<evidence type="ECO:0000256" key="2">
    <source>
        <dbReference type="ARBA" id="ARBA00022598"/>
    </source>
</evidence>
<proteinExistence type="inferred from homology"/>
<dbReference type="InterPro" id="IPR004993">
    <property type="entry name" value="GH3"/>
</dbReference>
<accession>A0ABR2Q915</accession>
<gene>
    <name evidence="5" type="ORF">V6N11_020638</name>
</gene>
<dbReference type="InterPro" id="IPR055378">
    <property type="entry name" value="GH3_C"/>
</dbReference>
<sequence>MASANEFEDGLKMIEELTTNAEQIQEHVLGQILQRNAGTEYLSRYLDGKADKIHFKKNVPIVTYDEVKPYIDRIANGNASNILVAEPVTEFHRSSGTTGGQPKMVPVTAEISNLRTVYFSLLTSVMKKHFGNVDQAGKRLDFMFAIPEIETPSGIKARFVTTSMYKDNDYRNIISKHYTSPIETILCSDTKQSMYCQLLIGLIRRDEVEMFASNFVTALLRVIKFLEDFWKELCSNIRTGQISDWITDSGCRNSVSSIMKPNPQLADSIQNICSCKSWEGIIKKLWPKTKFIITVTTGTMSQYVETLEIYSGGLPLVSGVYVSSEALLGINLEPRCEPSDVSYTFLPNMAYFEFLPLNKDNLTMSQEDTEPVDLVHVKLDQYYELLVTSYAGLYRYKVGDVLKVTGFHNSAPQFQFVKRQNIILSIDYDKTSESDLLKAITEAMSHLEPLGFSLKGYTSYADMCSRPGHYVLFWELKVKEGNNSKELDPMIMAECCYRMEESFGYIYRMCRNQNSVAALEIRVVEHGSFDALMDYHVSQGASMSQYKTPTCIKSKEAINILDSRVMGRFFSPRNPM</sequence>
<evidence type="ECO:0000256" key="1">
    <source>
        <dbReference type="ARBA" id="ARBA00008068"/>
    </source>
</evidence>
<evidence type="ECO:0000313" key="5">
    <source>
        <dbReference type="EMBL" id="KAK8997154.1"/>
    </source>
</evidence>
<evidence type="ECO:0000259" key="4">
    <source>
        <dbReference type="Pfam" id="PF23572"/>
    </source>
</evidence>
<evidence type="ECO:0000313" key="6">
    <source>
        <dbReference type="Proteomes" id="UP001396334"/>
    </source>
</evidence>
<dbReference type="PANTHER" id="PTHR31901:SF57">
    <property type="entry name" value="INDOLE-3-ACETIC ACID-AMIDO SYNTHETASE GH3.17-LIKE ISOFORM X3"/>
    <property type="match status" value="1"/>
</dbReference>
<evidence type="ECO:0000259" key="3">
    <source>
        <dbReference type="Pfam" id="PF23571"/>
    </source>
</evidence>
<comment type="caution">
    <text evidence="5">The sequence shown here is derived from an EMBL/GenBank/DDBJ whole genome shotgun (WGS) entry which is preliminary data.</text>
</comment>
<protein>
    <recommendedName>
        <fullName evidence="7">Indole-3-acetic acid-amido synthetase GH3.17-like</fullName>
    </recommendedName>
</protein>
<feature type="domain" description="GH3 middle" evidence="3">
    <location>
        <begin position="343"/>
        <end position="419"/>
    </location>
</feature>